<reference evidence="1" key="1">
    <citation type="submission" date="2010-04" db="EMBL/GenBank/DDBJ databases">
        <authorList>
            <person name="Reid K.E."/>
            <person name="Liao N."/>
            <person name="Chan S."/>
            <person name="Docking R."/>
            <person name="Taylor G."/>
            <person name="Moore R."/>
            <person name="Mayo M."/>
            <person name="Munro S."/>
            <person name="King J."/>
            <person name="Yanchuk A."/>
            <person name="Holt R."/>
            <person name="Jones S."/>
            <person name="Marra M."/>
            <person name="Ritland C.E."/>
            <person name="Ritland K."/>
            <person name="Bohlmann J."/>
        </authorList>
    </citation>
    <scope>NUCLEOTIDE SEQUENCE</scope>
    <source>
        <tissue evidence="1">Bud</tissue>
    </source>
</reference>
<dbReference type="AlphaFoldDB" id="D5ABQ6"/>
<organism evidence="1">
    <name type="scientific">Picea sitchensis</name>
    <name type="common">Sitka spruce</name>
    <name type="synonym">Pinus sitchensis</name>
    <dbReference type="NCBI Taxonomy" id="3332"/>
    <lineage>
        <taxon>Eukaryota</taxon>
        <taxon>Viridiplantae</taxon>
        <taxon>Streptophyta</taxon>
        <taxon>Embryophyta</taxon>
        <taxon>Tracheophyta</taxon>
        <taxon>Spermatophyta</taxon>
        <taxon>Pinopsida</taxon>
        <taxon>Pinidae</taxon>
        <taxon>Conifers I</taxon>
        <taxon>Pinales</taxon>
        <taxon>Pinaceae</taxon>
        <taxon>Picea</taxon>
    </lineage>
</organism>
<name>D5ABQ6_PICSI</name>
<evidence type="ECO:0000313" key="1">
    <source>
        <dbReference type="EMBL" id="ADE76975.1"/>
    </source>
</evidence>
<accession>D5ABQ6</accession>
<sequence>MEGFQIPLQSKWRIRGTSTFTLLKLLHSTPMAGVSSYLCTWASASFSCFFSTGLSGLPCSQPPLGFCEAENIKCLSPGNYYWFEGSRITCL</sequence>
<protein>
    <submittedName>
        <fullName evidence="1">Uncharacterized protein</fullName>
    </submittedName>
</protein>
<dbReference type="EMBL" id="BT123668">
    <property type="protein sequence ID" value="ADE76975.1"/>
    <property type="molecule type" value="mRNA"/>
</dbReference>
<proteinExistence type="evidence at transcript level"/>